<sequence>MTNIAKLPSFKYYLQIVGAVFAISLLTAHVASSNETEELQLTITGNIQSENGAIYFSPGDMAASTPTDIVTTSPWTSGKTVFRGVLLRDILKSVDAQGTVLKASAVDGYTVEIPISDAEKFDMIIAYRLNGVALEEDVYGPFWIIYPYDSDETLAQEKYHARSIWQLTKLVVE</sequence>
<keyword evidence="1" id="KW-1133">Transmembrane helix</keyword>
<reference evidence="3" key="1">
    <citation type="submission" date="2022-06" db="EMBL/GenBank/DDBJ databases">
        <title>Sneathiella actinostolidae sp. nov., isolated from a sea anemonein the Western Pacific Ocean.</title>
        <authorList>
            <person name="Wei M.J."/>
        </authorList>
    </citation>
    <scope>NUCLEOTIDE SEQUENCE</scope>
    <source>
        <strain evidence="3">PHK-P5</strain>
    </source>
</reference>
<feature type="domain" description="Oxidoreductase molybdopterin-binding" evidence="2">
    <location>
        <begin position="70"/>
        <end position="145"/>
    </location>
</feature>
<evidence type="ECO:0000313" key="4">
    <source>
        <dbReference type="Proteomes" id="UP001056291"/>
    </source>
</evidence>
<keyword evidence="4" id="KW-1185">Reference proteome</keyword>
<dbReference type="SUPFAM" id="SSF56524">
    <property type="entry name" value="Oxidoreductase molybdopterin-binding domain"/>
    <property type="match status" value="1"/>
</dbReference>
<feature type="transmembrane region" description="Helical" evidence="1">
    <location>
        <begin position="12"/>
        <end position="31"/>
    </location>
</feature>
<dbReference type="Pfam" id="PF00174">
    <property type="entry name" value="Oxidored_molyb"/>
    <property type="match status" value="1"/>
</dbReference>
<accession>A0ABY4W855</accession>
<organism evidence="3 4">
    <name type="scientific">Sneathiella marina</name>
    <dbReference type="NCBI Taxonomy" id="2950108"/>
    <lineage>
        <taxon>Bacteria</taxon>
        <taxon>Pseudomonadati</taxon>
        <taxon>Pseudomonadota</taxon>
        <taxon>Alphaproteobacteria</taxon>
        <taxon>Sneathiellales</taxon>
        <taxon>Sneathiellaceae</taxon>
        <taxon>Sneathiella</taxon>
    </lineage>
</organism>
<evidence type="ECO:0000259" key="2">
    <source>
        <dbReference type="Pfam" id="PF00174"/>
    </source>
</evidence>
<dbReference type="Gene3D" id="3.90.420.10">
    <property type="entry name" value="Oxidoreductase, molybdopterin-binding domain"/>
    <property type="match status" value="1"/>
</dbReference>
<keyword evidence="1" id="KW-0472">Membrane</keyword>
<evidence type="ECO:0000256" key="1">
    <source>
        <dbReference type="SAM" id="Phobius"/>
    </source>
</evidence>
<evidence type="ECO:0000313" key="3">
    <source>
        <dbReference type="EMBL" id="USG60836.1"/>
    </source>
</evidence>
<dbReference type="Proteomes" id="UP001056291">
    <property type="component" value="Chromosome"/>
</dbReference>
<dbReference type="EMBL" id="CP098747">
    <property type="protein sequence ID" value="USG60836.1"/>
    <property type="molecule type" value="Genomic_DNA"/>
</dbReference>
<gene>
    <name evidence="3" type="ORF">NBZ79_16890</name>
</gene>
<dbReference type="InterPro" id="IPR036374">
    <property type="entry name" value="OxRdtase_Mopterin-bd_sf"/>
</dbReference>
<dbReference type="InterPro" id="IPR000572">
    <property type="entry name" value="OxRdtase_Mopterin-bd_dom"/>
</dbReference>
<proteinExistence type="predicted"/>
<dbReference type="RefSeq" id="WP_251933716.1">
    <property type="nucleotide sequence ID" value="NZ_CP098747.1"/>
</dbReference>
<name>A0ABY4W855_9PROT</name>
<protein>
    <submittedName>
        <fullName evidence="3">Molybdopterin-dependent oxidoreductase</fullName>
    </submittedName>
</protein>
<keyword evidence="1" id="KW-0812">Transmembrane</keyword>